<dbReference type="FunFam" id="3.50.30.30:FF:000008">
    <property type="entry name" value="Glutamate carboxypeptidase 2"/>
    <property type="match status" value="1"/>
</dbReference>
<dbReference type="InterPro" id="IPR007484">
    <property type="entry name" value="Peptidase_M28"/>
</dbReference>
<keyword evidence="3" id="KW-0472">Membrane</keyword>
<dbReference type="FunFam" id="3.40.630.10:FF:000101">
    <property type="entry name" value="N-acetylated alpha-linked acidic dipeptidase like 1"/>
    <property type="match status" value="1"/>
</dbReference>
<dbReference type="AlphaFoldDB" id="A0A1G4JYJ5"/>
<dbReference type="Gene3D" id="3.50.30.30">
    <property type="match status" value="1"/>
</dbReference>
<feature type="compositionally biased region" description="Basic and acidic residues" evidence="2">
    <location>
        <begin position="321"/>
        <end position="331"/>
    </location>
</feature>
<dbReference type="Pfam" id="PF02225">
    <property type="entry name" value="PA"/>
    <property type="match status" value="1"/>
</dbReference>
<feature type="compositionally biased region" description="Polar residues" evidence="2">
    <location>
        <begin position="292"/>
        <end position="303"/>
    </location>
</feature>
<keyword evidence="8" id="KW-1185">Reference proteome</keyword>
<dbReference type="Proteomes" id="UP000191144">
    <property type="component" value="Chromosome F"/>
</dbReference>
<sequence>MLLIERAGHLPQLLHSRTLSKDQFQALSRTTFNMRDEEKLSTFVQSERARSNGFIRRICQLVIAIVAFCWLTLGLGSCPVPMRRFNYGNAGQLGVASSLENAFLEALDENLAGNWSEKYTSVPHLAGQGVELVNWTAAKYEEYGLSTSVETFDIYLNYPVENGLSLLEKGRNGTFVAYRASLEEDSLPEDPTTSGDDLIPAFHGYSATGNVTAGYVFVNYGTKEDFELLKSQKVDVTDKIAIARYGKIFRGLKVKFAQEAGCVGVLIYSDPGDDFYQEAKGDKPYPEGPARNPSSLQRGSVQFLSEMPGDPTTPGYPSQGDVERADPKGRIADIPSLPISHKEVLPILKKLNNHGLSGPKIGGDKWKGGLQGFEYWTGPSPDHSLNLYNNQSYDIRPIHNVYGNITGTNPSEGYILIGNHRDAWIKGGASDPNSGSAAMLEVIRAFHQLQLSGWKPRKTIMFASWDGEEYALLGSTEFGEKFADDLKANCLAYLNVDVAASGKKLDIQASPFLNRVLNESLHLVDYPFGGSLHEHFFEKRDKFGILGSGSDYTVFLEHLGIPSVDMGFGNGPNDPVYHYHSNYDSYHWMSTMADPGFKLHNTLARYLGLVALRLTERKVIPTEIAAYASEMEQYFQALVERVPNKWLSVAAGGCHRTISDIITSMENQFAAFVENAKVFDTRAEALQSKWDASKNLPFWKRFALNYRIKGLNYKLRYFERHFLHQKGLDGRSWFKHVVYAAGRDTGYQGFAFPGLKEALDDDDVYAFVRWLKIIRRKLKGLNDSYEE</sequence>
<dbReference type="SUPFAM" id="SSF47672">
    <property type="entry name" value="Transferrin receptor-like dimerisation domain"/>
    <property type="match status" value="1"/>
</dbReference>
<name>A0A1G4JYJ5_9SACH</name>
<dbReference type="PANTHER" id="PTHR10404">
    <property type="entry name" value="N-ACETYLATED-ALPHA-LINKED ACIDIC DIPEPTIDASE"/>
    <property type="match status" value="1"/>
</dbReference>
<dbReference type="PANTHER" id="PTHR10404:SF46">
    <property type="entry name" value="VACUOLAR PROTEIN SORTING-ASSOCIATED PROTEIN 70"/>
    <property type="match status" value="1"/>
</dbReference>
<evidence type="ECO:0000256" key="1">
    <source>
        <dbReference type="ARBA" id="ARBA00005634"/>
    </source>
</evidence>
<feature type="domain" description="Transferrin receptor-like dimerisation" evidence="5">
    <location>
        <begin position="663"/>
        <end position="780"/>
    </location>
</feature>
<dbReference type="Gene3D" id="3.40.630.10">
    <property type="entry name" value="Zn peptidases"/>
    <property type="match status" value="1"/>
</dbReference>
<gene>
    <name evidence="7" type="ORF">LAME_0F15544G</name>
</gene>
<reference evidence="8" key="1">
    <citation type="submission" date="2016-03" db="EMBL/GenBank/DDBJ databases">
        <authorList>
            <person name="Devillers Hugo."/>
        </authorList>
    </citation>
    <scope>NUCLEOTIDE SEQUENCE [LARGE SCALE GENOMIC DNA]</scope>
</reference>
<dbReference type="Gene3D" id="1.20.930.40">
    <property type="entry name" value="Transferrin receptor-like, dimerisation domain"/>
    <property type="match status" value="1"/>
</dbReference>
<dbReference type="InterPro" id="IPR046450">
    <property type="entry name" value="PA_dom_sf"/>
</dbReference>
<accession>A0A1G4JYJ5</accession>
<feature type="domain" description="Peptidase M28" evidence="6">
    <location>
        <begin position="400"/>
        <end position="587"/>
    </location>
</feature>
<dbReference type="InterPro" id="IPR036757">
    <property type="entry name" value="TFR-like_dimer_dom_sf"/>
</dbReference>
<keyword evidence="3" id="KW-1133">Transmembrane helix</keyword>
<dbReference type="OrthoDB" id="5841748at2759"/>
<dbReference type="InterPro" id="IPR039373">
    <property type="entry name" value="Peptidase_M28B"/>
</dbReference>
<dbReference type="Pfam" id="PF04253">
    <property type="entry name" value="TFR_dimer"/>
    <property type="match status" value="1"/>
</dbReference>
<evidence type="ECO:0000259" key="4">
    <source>
        <dbReference type="Pfam" id="PF02225"/>
    </source>
</evidence>
<feature type="transmembrane region" description="Helical" evidence="3">
    <location>
        <begin position="58"/>
        <end position="76"/>
    </location>
</feature>
<dbReference type="GO" id="GO:0004180">
    <property type="term" value="F:carboxypeptidase activity"/>
    <property type="evidence" value="ECO:0007669"/>
    <property type="project" value="TreeGrafter"/>
</dbReference>
<proteinExistence type="inferred from homology"/>
<dbReference type="SUPFAM" id="SSF53187">
    <property type="entry name" value="Zn-dependent exopeptidases"/>
    <property type="match status" value="1"/>
</dbReference>
<comment type="similarity">
    <text evidence="1">Belongs to the peptidase M28 family. M28B subfamily.</text>
</comment>
<evidence type="ECO:0000256" key="3">
    <source>
        <dbReference type="SAM" id="Phobius"/>
    </source>
</evidence>
<feature type="region of interest" description="Disordered" evidence="2">
    <location>
        <begin position="277"/>
        <end position="334"/>
    </location>
</feature>
<evidence type="ECO:0000313" key="7">
    <source>
        <dbReference type="EMBL" id="SCU96255.1"/>
    </source>
</evidence>
<evidence type="ECO:0000259" key="5">
    <source>
        <dbReference type="Pfam" id="PF04253"/>
    </source>
</evidence>
<dbReference type="CDD" id="cd02121">
    <property type="entry name" value="PA_GCPII_like"/>
    <property type="match status" value="1"/>
</dbReference>
<dbReference type="InterPro" id="IPR007365">
    <property type="entry name" value="TFR-like_dimer_dom"/>
</dbReference>
<evidence type="ECO:0000259" key="6">
    <source>
        <dbReference type="Pfam" id="PF04389"/>
    </source>
</evidence>
<protein>
    <submittedName>
        <fullName evidence="7">LAME_0F15544g1_1</fullName>
    </submittedName>
</protein>
<evidence type="ECO:0000313" key="8">
    <source>
        <dbReference type="Proteomes" id="UP000191144"/>
    </source>
</evidence>
<dbReference type="InterPro" id="IPR003137">
    <property type="entry name" value="PA_domain"/>
</dbReference>
<dbReference type="EMBL" id="LT598477">
    <property type="protein sequence ID" value="SCU96255.1"/>
    <property type="molecule type" value="Genomic_DNA"/>
</dbReference>
<dbReference type="CDD" id="cd08022">
    <property type="entry name" value="M28_PSMA_like"/>
    <property type="match status" value="1"/>
</dbReference>
<dbReference type="SUPFAM" id="SSF52025">
    <property type="entry name" value="PA domain"/>
    <property type="match status" value="1"/>
</dbReference>
<feature type="domain" description="PA" evidence="4">
    <location>
        <begin position="214"/>
        <end position="282"/>
    </location>
</feature>
<dbReference type="Pfam" id="PF04389">
    <property type="entry name" value="Peptidase_M28"/>
    <property type="match status" value="1"/>
</dbReference>
<evidence type="ECO:0000256" key="2">
    <source>
        <dbReference type="SAM" id="MobiDB-lite"/>
    </source>
</evidence>
<keyword evidence="3" id="KW-0812">Transmembrane</keyword>
<organism evidence="7 8">
    <name type="scientific">Lachancea meyersii CBS 8951</name>
    <dbReference type="NCBI Taxonomy" id="1266667"/>
    <lineage>
        <taxon>Eukaryota</taxon>
        <taxon>Fungi</taxon>
        <taxon>Dikarya</taxon>
        <taxon>Ascomycota</taxon>
        <taxon>Saccharomycotina</taxon>
        <taxon>Saccharomycetes</taxon>
        <taxon>Saccharomycetales</taxon>
        <taxon>Saccharomycetaceae</taxon>
        <taxon>Lachancea</taxon>
    </lineage>
</organism>